<dbReference type="Proteomes" id="UP000192356">
    <property type="component" value="Unassembled WGS sequence"/>
</dbReference>
<dbReference type="AlphaFoldDB" id="A0A1X0QBR3"/>
<comment type="caution">
    <text evidence="3">The sequence shown here is derived from an EMBL/GenBank/DDBJ whole genome shotgun (WGS) entry which is preliminary data.</text>
</comment>
<feature type="transmembrane region" description="Helical" evidence="1">
    <location>
        <begin position="115"/>
        <end position="135"/>
    </location>
</feature>
<evidence type="ECO:0000259" key="2">
    <source>
        <dbReference type="PROSITE" id="PS50076"/>
    </source>
</evidence>
<evidence type="ECO:0000313" key="3">
    <source>
        <dbReference type="EMBL" id="ORD97239.1"/>
    </source>
</evidence>
<accession>A0A1X0QBR3</accession>
<dbReference type="InterPro" id="IPR001623">
    <property type="entry name" value="DnaJ_domain"/>
</dbReference>
<dbReference type="InterPro" id="IPR036869">
    <property type="entry name" value="J_dom_sf"/>
</dbReference>
<gene>
    <name evidence="3" type="ORF">HERIO_891</name>
</gene>
<proteinExistence type="predicted"/>
<dbReference type="Gene3D" id="1.10.287.110">
    <property type="entry name" value="DnaJ domain"/>
    <property type="match status" value="1"/>
</dbReference>
<dbReference type="VEuPathDB" id="MicrosporidiaDB:HERIO_891"/>
<feature type="domain" description="J" evidence="2">
    <location>
        <begin position="37"/>
        <end position="97"/>
    </location>
</feature>
<dbReference type="PROSITE" id="PS50076">
    <property type="entry name" value="DNAJ_2"/>
    <property type="match status" value="1"/>
</dbReference>
<protein>
    <recommendedName>
        <fullName evidence="2">J domain-containing protein</fullName>
    </recommendedName>
</protein>
<sequence length="163" mass="19427">MNFLFILLNLINCYRINEMINLKYKIKELHSKTDCKTFYELLGISELSSSEKIYKSYKSLLKTPSPYPSLTNKEYRDLVITAYKILKNDKVKYDMLLKDKIYYFDESIELTIPKLVWVIFSVILVILTDFIVCLIRSINNKNNKKHLPEMVIKKIFRKLKIVK</sequence>
<keyword evidence="1" id="KW-0812">Transmembrane</keyword>
<keyword evidence="1" id="KW-0472">Membrane</keyword>
<reference evidence="3 4" key="1">
    <citation type="journal article" date="2017" name="Environ. Microbiol.">
        <title>Decay of the glycolytic pathway and adaptation to intranuclear parasitism within Enterocytozoonidae microsporidia.</title>
        <authorList>
            <person name="Wiredu Boakye D."/>
            <person name="Jaroenlak P."/>
            <person name="Prachumwat A."/>
            <person name="Williams T.A."/>
            <person name="Bateman K.S."/>
            <person name="Itsathitphaisarn O."/>
            <person name="Sritunyalucksana K."/>
            <person name="Paszkiewicz K.H."/>
            <person name="Moore K.A."/>
            <person name="Stentiford G.D."/>
            <person name="Williams B.A."/>
        </authorList>
    </citation>
    <scope>NUCLEOTIDE SEQUENCE [LARGE SCALE GENOMIC DNA]</scope>
    <source>
        <strain evidence="3 4">GB1</strain>
    </source>
</reference>
<dbReference type="VEuPathDB" id="MicrosporidiaDB:A0H76_980"/>
<organism evidence="3 4">
    <name type="scientific">Hepatospora eriocheir</name>
    <dbReference type="NCBI Taxonomy" id="1081669"/>
    <lineage>
        <taxon>Eukaryota</taxon>
        <taxon>Fungi</taxon>
        <taxon>Fungi incertae sedis</taxon>
        <taxon>Microsporidia</taxon>
        <taxon>Hepatosporidae</taxon>
        <taxon>Hepatospora</taxon>
    </lineage>
</organism>
<dbReference type="SUPFAM" id="SSF46565">
    <property type="entry name" value="Chaperone J-domain"/>
    <property type="match status" value="1"/>
</dbReference>
<evidence type="ECO:0000313" key="4">
    <source>
        <dbReference type="Proteomes" id="UP000192356"/>
    </source>
</evidence>
<dbReference type="EMBL" id="LVKB01000034">
    <property type="protein sequence ID" value="ORD97239.1"/>
    <property type="molecule type" value="Genomic_DNA"/>
</dbReference>
<evidence type="ECO:0000256" key="1">
    <source>
        <dbReference type="SAM" id="Phobius"/>
    </source>
</evidence>
<name>A0A1X0QBR3_9MICR</name>
<keyword evidence="1" id="KW-1133">Transmembrane helix</keyword>
<keyword evidence="4" id="KW-1185">Reference proteome</keyword>